<dbReference type="InterPro" id="IPR036366">
    <property type="entry name" value="PGBDSf"/>
</dbReference>
<dbReference type="Pfam" id="PF01471">
    <property type="entry name" value="PG_binding_1"/>
    <property type="match status" value="2"/>
</dbReference>
<dbReference type="Gene3D" id="1.10.101.10">
    <property type="entry name" value="PGBD-like superfamily/PGBD"/>
    <property type="match status" value="2"/>
</dbReference>
<name>A0A1U7H3X1_9CYAN</name>
<evidence type="ECO:0000313" key="3">
    <source>
        <dbReference type="Proteomes" id="UP000186391"/>
    </source>
</evidence>
<reference evidence="2 3" key="1">
    <citation type="submission" date="2016-11" db="EMBL/GenBank/DDBJ databases">
        <title>Draft Genome Sequences of Nine Cyanobacterial Strains from Diverse Habitats.</title>
        <authorList>
            <person name="Zhu T."/>
            <person name="Hou S."/>
            <person name="Lu X."/>
            <person name="Hess W.R."/>
        </authorList>
    </citation>
    <scope>NUCLEOTIDE SEQUENCE [LARGE SCALE GENOMIC DNA]</scope>
    <source>
        <strain evidence="2 3">NIES-592</strain>
    </source>
</reference>
<feature type="domain" description="Peptidoglycan binding-like" evidence="1">
    <location>
        <begin position="29"/>
        <end position="85"/>
    </location>
</feature>
<keyword evidence="3" id="KW-1185">Reference proteome</keyword>
<gene>
    <name evidence="2" type="ORF">NIES592_07085</name>
</gene>
<comment type="caution">
    <text evidence="2">The sequence shown here is derived from an EMBL/GenBank/DDBJ whole genome shotgun (WGS) entry which is preliminary data.</text>
</comment>
<sequence>MQLTSDSGNSIPNILQPKLNKPELQLGSNGAAVEELQQLLTSLGIYTGKIDGVFEEITQESVKQFQRRVFLPENGIVDDNTWQALYTGGPVNLPELKKGSRGELVKKVQRILKSTQDYIGYVDGEFGAITESAVQGWQVRNNLPDTGIIDEATWRTLSQIPQYM</sequence>
<dbReference type="SUPFAM" id="SSF47090">
    <property type="entry name" value="PGBD-like"/>
    <property type="match status" value="2"/>
</dbReference>
<dbReference type="RefSeq" id="WP_073555289.1">
    <property type="nucleotide sequence ID" value="NZ_MRCA01000002.1"/>
</dbReference>
<protein>
    <submittedName>
        <fullName evidence="2">Peptidoglycan-binding protein</fullName>
    </submittedName>
</protein>
<evidence type="ECO:0000313" key="2">
    <source>
        <dbReference type="EMBL" id="OKH15824.1"/>
    </source>
</evidence>
<dbReference type="AlphaFoldDB" id="A0A1U7H3X1"/>
<dbReference type="Proteomes" id="UP000186391">
    <property type="component" value="Unassembled WGS sequence"/>
</dbReference>
<dbReference type="InterPro" id="IPR036365">
    <property type="entry name" value="PGBD-like_sf"/>
</dbReference>
<proteinExistence type="predicted"/>
<evidence type="ECO:0000259" key="1">
    <source>
        <dbReference type="Pfam" id="PF01471"/>
    </source>
</evidence>
<dbReference type="InterPro" id="IPR002477">
    <property type="entry name" value="Peptidoglycan-bd-like"/>
</dbReference>
<feature type="domain" description="Peptidoglycan binding-like" evidence="1">
    <location>
        <begin position="101"/>
        <end position="157"/>
    </location>
</feature>
<organism evidence="2 3">
    <name type="scientific">Fischerella major NIES-592</name>
    <dbReference type="NCBI Taxonomy" id="210994"/>
    <lineage>
        <taxon>Bacteria</taxon>
        <taxon>Bacillati</taxon>
        <taxon>Cyanobacteriota</taxon>
        <taxon>Cyanophyceae</taxon>
        <taxon>Nostocales</taxon>
        <taxon>Hapalosiphonaceae</taxon>
        <taxon>Fischerella</taxon>
    </lineage>
</organism>
<dbReference type="EMBL" id="MRCA01000002">
    <property type="protein sequence ID" value="OKH15824.1"/>
    <property type="molecule type" value="Genomic_DNA"/>
</dbReference>
<dbReference type="OrthoDB" id="511527at2"/>
<accession>A0A1U7H3X1</accession>